<dbReference type="AlphaFoldDB" id="A0A2I7N3Q9"/>
<evidence type="ECO:0000259" key="2">
    <source>
        <dbReference type="PROSITE" id="PS50056"/>
    </source>
</evidence>
<dbReference type="InterPro" id="IPR029021">
    <property type="entry name" value="Prot-tyrosine_phosphatase-like"/>
</dbReference>
<dbReference type="PROSITE" id="PS00383">
    <property type="entry name" value="TYR_PHOSPHATASE_1"/>
    <property type="match status" value="1"/>
</dbReference>
<dbReference type="Proteomes" id="UP000236655">
    <property type="component" value="Chromosome"/>
</dbReference>
<dbReference type="InterPro" id="IPR016130">
    <property type="entry name" value="Tyr_Pase_AS"/>
</dbReference>
<name>A0A2I7N3Q9_9NEIS</name>
<dbReference type="Gene3D" id="3.90.190.10">
    <property type="entry name" value="Protein tyrosine phosphatase superfamily"/>
    <property type="match status" value="1"/>
</dbReference>
<keyword evidence="1" id="KW-0732">Signal</keyword>
<dbReference type="RefSeq" id="WP_102950389.1">
    <property type="nucleotide sequence ID" value="NZ_CP024847.1"/>
</dbReference>
<accession>A0A2I7N3Q9</accession>
<feature type="signal peptide" evidence="1">
    <location>
        <begin position="1"/>
        <end position="20"/>
    </location>
</feature>
<sequence>MKSKLVFILLSIIFSYPSFARETQDCKVPLLGESYLNAANPAYLQLNNYKYLNQKLPPKLRYLDNYKIIASAQFSESQFINAIQNKGKVIDVDLRAEYHGFNDGIPFSYIALPYDNVNFGKSQDTILKDEHQILYNDLANDKYIKFYRNNLKHVPDMNSPTMCLTSNIKSESDLVAKYNQEYYRITATDHLAMSPDNVDRLLALYDERLKSNPSQWVYLHCQGGAGRTTTATAILIMLKQKSTQSLMPFDELIKYVEQVSNYKLVPSCNASDKSYRCQAKWQRYQMLQQVYNFVQQRKGQESYTSSTSRN</sequence>
<evidence type="ECO:0000313" key="3">
    <source>
        <dbReference type="EMBL" id="AUR51089.1"/>
    </source>
</evidence>
<dbReference type="Pfam" id="PF14566">
    <property type="entry name" value="PTPlike_phytase"/>
    <property type="match status" value="1"/>
</dbReference>
<protein>
    <recommendedName>
        <fullName evidence="2">Tyrosine specific protein phosphatases domain-containing protein</fullName>
    </recommendedName>
</protein>
<keyword evidence="4" id="KW-1185">Reference proteome</keyword>
<gene>
    <name evidence="3" type="ORF">CUN60_01790</name>
</gene>
<evidence type="ECO:0000256" key="1">
    <source>
        <dbReference type="SAM" id="SignalP"/>
    </source>
</evidence>
<dbReference type="EMBL" id="CP024847">
    <property type="protein sequence ID" value="AUR51089.1"/>
    <property type="molecule type" value="Genomic_DNA"/>
</dbReference>
<evidence type="ECO:0000313" key="4">
    <source>
        <dbReference type="Proteomes" id="UP000236655"/>
    </source>
</evidence>
<dbReference type="SUPFAM" id="SSF52799">
    <property type="entry name" value="(Phosphotyrosine protein) phosphatases II"/>
    <property type="match status" value="1"/>
</dbReference>
<dbReference type="KEGG" id="nba:CUN60_01790"/>
<organism evidence="3 4">
    <name type="scientific">Aquella oligotrophica</name>
    <dbReference type="NCBI Taxonomy" id="2067065"/>
    <lineage>
        <taxon>Bacteria</taxon>
        <taxon>Pseudomonadati</taxon>
        <taxon>Pseudomonadota</taxon>
        <taxon>Betaproteobacteria</taxon>
        <taxon>Neisseriales</taxon>
        <taxon>Neisseriaceae</taxon>
        <taxon>Aquella</taxon>
    </lineage>
</organism>
<dbReference type="InterPro" id="IPR000387">
    <property type="entry name" value="Tyr_Pase_dom"/>
</dbReference>
<reference evidence="4" key="1">
    <citation type="submission" date="2017-11" db="EMBL/GenBank/DDBJ databases">
        <authorList>
            <person name="Chan K.G."/>
            <person name="Lee L.S."/>
        </authorList>
    </citation>
    <scope>NUCLEOTIDE SEQUENCE [LARGE SCALE GENOMIC DNA]</scope>
    <source>
        <strain evidence="4">DSM 100970</strain>
    </source>
</reference>
<dbReference type="OrthoDB" id="21920at2"/>
<dbReference type="SMART" id="SM01301">
    <property type="entry name" value="PTPlike_phytase"/>
    <property type="match status" value="1"/>
</dbReference>
<feature type="chain" id="PRO_5014341720" description="Tyrosine specific protein phosphatases domain-containing protein" evidence="1">
    <location>
        <begin position="21"/>
        <end position="310"/>
    </location>
</feature>
<dbReference type="PROSITE" id="PS50056">
    <property type="entry name" value="TYR_PHOSPHATASE_2"/>
    <property type="match status" value="1"/>
</dbReference>
<proteinExistence type="predicted"/>
<feature type="domain" description="Tyrosine specific protein phosphatases" evidence="2">
    <location>
        <begin position="195"/>
        <end position="258"/>
    </location>
</feature>